<keyword evidence="3" id="KW-1185">Reference proteome</keyword>
<proteinExistence type="predicted"/>
<sequence length="257" mass="27438">MFRPTAGAIVSAMNETMINIVAVPGGARWLAVAPSGVTAGVLAMGPDPPLALGGRELSLRVEPRWRRQGVGSRLLAAVRDQTAEPRLLADVVPGTPGEAFCLRHGFRRTVARRHDLLTYCDVHGAWLGELVDAEHPGYRLTHWTGDVADASPVPVVPSGPGDTVLTAANTASDLAAYAMAVIDVGPRARLHGPAVLPTHDGPELGPWVGAALIQRVRQVHPHVNEIETVTAENDPYLLGDLGFQPIRRTRLYELALP</sequence>
<reference evidence="3" key="1">
    <citation type="submission" date="2016-10" db="EMBL/GenBank/DDBJ databases">
        <authorList>
            <person name="Varghese N."/>
            <person name="Submissions S."/>
        </authorList>
    </citation>
    <scope>NUCLEOTIDE SEQUENCE [LARGE SCALE GENOMIC DNA]</scope>
    <source>
        <strain evidence="3">DSM 44718</strain>
    </source>
</reference>
<dbReference type="STRING" id="137265.SAMN05421684_6870"/>
<protein>
    <submittedName>
        <fullName evidence="2">Acetyltransferase (GNAT) family protein</fullName>
    </submittedName>
</protein>
<dbReference type="AlphaFoldDB" id="A0A1H3UAK3"/>
<dbReference type="GO" id="GO:0016747">
    <property type="term" value="F:acyltransferase activity, transferring groups other than amino-acyl groups"/>
    <property type="evidence" value="ECO:0007669"/>
    <property type="project" value="InterPro"/>
</dbReference>
<dbReference type="Proteomes" id="UP000199632">
    <property type="component" value="Unassembled WGS sequence"/>
</dbReference>
<dbReference type="InterPro" id="IPR016181">
    <property type="entry name" value="Acyl_CoA_acyltransferase"/>
</dbReference>
<dbReference type="InterPro" id="IPR000182">
    <property type="entry name" value="GNAT_dom"/>
</dbReference>
<dbReference type="Pfam" id="PF00583">
    <property type="entry name" value="Acetyltransf_1"/>
    <property type="match status" value="1"/>
</dbReference>
<gene>
    <name evidence="2" type="ORF">SAMN05421684_6870</name>
</gene>
<dbReference type="EMBL" id="FNQB01000004">
    <property type="protein sequence ID" value="SDZ59426.1"/>
    <property type="molecule type" value="Genomic_DNA"/>
</dbReference>
<dbReference type="PROSITE" id="PS51186">
    <property type="entry name" value="GNAT"/>
    <property type="match status" value="1"/>
</dbReference>
<feature type="domain" description="N-acetyltransferase" evidence="1">
    <location>
        <begin position="1"/>
        <end position="132"/>
    </location>
</feature>
<name>A0A1H3UAK3_9ACTN</name>
<evidence type="ECO:0000259" key="1">
    <source>
        <dbReference type="PROSITE" id="PS51186"/>
    </source>
</evidence>
<keyword evidence="2" id="KW-0808">Transferase</keyword>
<dbReference type="SUPFAM" id="SSF55729">
    <property type="entry name" value="Acyl-CoA N-acyltransferases (Nat)"/>
    <property type="match status" value="1"/>
</dbReference>
<evidence type="ECO:0000313" key="2">
    <source>
        <dbReference type="EMBL" id="SDZ59426.1"/>
    </source>
</evidence>
<evidence type="ECO:0000313" key="3">
    <source>
        <dbReference type="Proteomes" id="UP000199632"/>
    </source>
</evidence>
<accession>A0A1H3UAK3</accession>
<organism evidence="2 3">
    <name type="scientific">Asanoa ishikariensis</name>
    <dbReference type="NCBI Taxonomy" id="137265"/>
    <lineage>
        <taxon>Bacteria</taxon>
        <taxon>Bacillati</taxon>
        <taxon>Actinomycetota</taxon>
        <taxon>Actinomycetes</taxon>
        <taxon>Micromonosporales</taxon>
        <taxon>Micromonosporaceae</taxon>
        <taxon>Asanoa</taxon>
    </lineage>
</organism>
<dbReference type="CDD" id="cd04301">
    <property type="entry name" value="NAT_SF"/>
    <property type="match status" value="1"/>
</dbReference>
<dbReference type="Gene3D" id="3.40.630.30">
    <property type="match status" value="1"/>
</dbReference>